<keyword evidence="14" id="KW-1185">Reference proteome</keyword>
<dbReference type="GO" id="GO:0005829">
    <property type="term" value="C:cytosol"/>
    <property type="evidence" value="ECO:0007669"/>
    <property type="project" value="TreeGrafter"/>
</dbReference>
<sequence length="140" mass="14864">MGTKIRALDECKPTSGDMGGPTNGVVGVTDVFLVPGDFNLTLFDHLIAELGLNLIGCCNELNAVYTTDVIARSHGVSACVVTFTVDGLSVLTAFADAYSENFPLICIVVGPNLKVQLDRSKNSLEKKETLGLRTQCTLKG</sequence>
<evidence type="ECO:0000313" key="13">
    <source>
        <dbReference type="EMBL" id="KAF7823483.1"/>
    </source>
</evidence>
<keyword evidence="11" id="KW-0456">Lyase</keyword>
<dbReference type="PANTHER" id="PTHR43452:SF6">
    <property type="entry name" value="PYRUVATE DECARBOXYLASE 2"/>
    <property type="match status" value="1"/>
</dbReference>
<evidence type="ECO:0000256" key="2">
    <source>
        <dbReference type="ARBA" id="ARBA00001920"/>
    </source>
</evidence>
<keyword evidence="10" id="KW-0786">Thiamine pyrophosphate</keyword>
<evidence type="ECO:0000256" key="11">
    <source>
        <dbReference type="ARBA" id="ARBA00023239"/>
    </source>
</evidence>
<dbReference type="EMBL" id="JAAIUW010000007">
    <property type="protein sequence ID" value="KAF7823483.1"/>
    <property type="molecule type" value="Genomic_DNA"/>
</dbReference>
<comment type="cofactor">
    <cofactor evidence="3">
        <name>thiamine diphosphate</name>
        <dbReference type="ChEBI" id="CHEBI:58937"/>
    </cofactor>
</comment>
<evidence type="ECO:0000256" key="8">
    <source>
        <dbReference type="ARBA" id="ARBA00022793"/>
    </source>
</evidence>
<evidence type="ECO:0000256" key="1">
    <source>
        <dbReference type="ARBA" id="ARBA00001041"/>
    </source>
</evidence>
<dbReference type="Proteomes" id="UP000634136">
    <property type="component" value="Unassembled WGS sequence"/>
</dbReference>
<dbReference type="Gene3D" id="3.40.50.970">
    <property type="match status" value="1"/>
</dbReference>
<dbReference type="GO" id="GO:0000949">
    <property type="term" value="P:aromatic amino acid family catabolic process to alcohol via Ehrlich pathway"/>
    <property type="evidence" value="ECO:0007669"/>
    <property type="project" value="TreeGrafter"/>
</dbReference>
<evidence type="ECO:0000259" key="12">
    <source>
        <dbReference type="Pfam" id="PF02776"/>
    </source>
</evidence>
<organism evidence="13 14">
    <name type="scientific">Senna tora</name>
    <dbReference type="NCBI Taxonomy" id="362788"/>
    <lineage>
        <taxon>Eukaryota</taxon>
        <taxon>Viridiplantae</taxon>
        <taxon>Streptophyta</taxon>
        <taxon>Embryophyta</taxon>
        <taxon>Tracheophyta</taxon>
        <taxon>Spermatophyta</taxon>
        <taxon>Magnoliopsida</taxon>
        <taxon>eudicotyledons</taxon>
        <taxon>Gunneridae</taxon>
        <taxon>Pentapetalae</taxon>
        <taxon>rosids</taxon>
        <taxon>fabids</taxon>
        <taxon>Fabales</taxon>
        <taxon>Fabaceae</taxon>
        <taxon>Caesalpinioideae</taxon>
        <taxon>Cassia clade</taxon>
        <taxon>Senna</taxon>
    </lineage>
</organism>
<dbReference type="InterPro" id="IPR029061">
    <property type="entry name" value="THDP-binding"/>
</dbReference>
<dbReference type="InterPro" id="IPR012110">
    <property type="entry name" value="PDC/IPDC-like"/>
</dbReference>
<evidence type="ECO:0000256" key="3">
    <source>
        <dbReference type="ARBA" id="ARBA00001964"/>
    </source>
</evidence>
<dbReference type="InterPro" id="IPR012001">
    <property type="entry name" value="Thiamin_PyroP_enz_TPP-bd_dom"/>
</dbReference>
<evidence type="ECO:0000256" key="6">
    <source>
        <dbReference type="ARBA" id="ARBA00013202"/>
    </source>
</evidence>
<keyword evidence="9" id="KW-0460">Magnesium</keyword>
<proteinExistence type="inferred from homology"/>
<reference evidence="13" key="1">
    <citation type="submission" date="2020-09" db="EMBL/GenBank/DDBJ databases">
        <title>Genome-Enabled Discovery of Anthraquinone Biosynthesis in Senna tora.</title>
        <authorList>
            <person name="Kang S.-H."/>
            <person name="Pandey R.P."/>
            <person name="Lee C.-M."/>
            <person name="Sim J.-S."/>
            <person name="Jeong J.-T."/>
            <person name="Choi B.-S."/>
            <person name="Jung M."/>
            <person name="Ginzburg D."/>
            <person name="Zhao K."/>
            <person name="Won S.Y."/>
            <person name="Oh T.-J."/>
            <person name="Yu Y."/>
            <person name="Kim N.-H."/>
            <person name="Lee O.R."/>
            <person name="Lee T.-H."/>
            <person name="Bashyal P."/>
            <person name="Kim T.-S."/>
            <person name="Lee W.-H."/>
            <person name="Kawkins C."/>
            <person name="Kim C.-K."/>
            <person name="Kim J.S."/>
            <person name="Ahn B.O."/>
            <person name="Rhee S.Y."/>
            <person name="Sohng J.K."/>
        </authorList>
    </citation>
    <scope>NUCLEOTIDE SEQUENCE</scope>
    <source>
        <tissue evidence="13">Leaf</tissue>
    </source>
</reference>
<comment type="subunit">
    <text evidence="5">Homotetramer.</text>
</comment>
<evidence type="ECO:0000256" key="10">
    <source>
        <dbReference type="ARBA" id="ARBA00023052"/>
    </source>
</evidence>
<protein>
    <recommendedName>
        <fullName evidence="6">pyruvate decarboxylase</fullName>
        <ecNumber evidence="6">4.1.1.1</ecNumber>
    </recommendedName>
</protein>
<evidence type="ECO:0000256" key="9">
    <source>
        <dbReference type="ARBA" id="ARBA00022842"/>
    </source>
</evidence>
<comment type="caution">
    <text evidence="13">The sequence shown here is derived from an EMBL/GenBank/DDBJ whole genome shotgun (WGS) entry which is preliminary data.</text>
</comment>
<evidence type="ECO:0000313" key="14">
    <source>
        <dbReference type="Proteomes" id="UP000634136"/>
    </source>
</evidence>
<dbReference type="OrthoDB" id="3970464at2759"/>
<evidence type="ECO:0000256" key="4">
    <source>
        <dbReference type="ARBA" id="ARBA00007812"/>
    </source>
</evidence>
<dbReference type="EC" id="4.1.1.1" evidence="6"/>
<dbReference type="PANTHER" id="PTHR43452">
    <property type="entry name" value="PYRUVATE DECARBOXYLASE"/>
    <property type="match status" value="1"/>
</dbReference>
<name>A0A834TJU6_9FABA</name>
<dbReference type="GO" id="GO:0030976">
    <property type="term" value="F:thiamine pyrophosphate binding"/>
    <property type="evidence" value="ECO:0007669"/>
    <property type="project" value="InterPro"/>
</dbReference>
<keyword evidence="8" id="KW-0210">Decarboxylase</keyword>
<evidence type="ECO:0000256" key="5">
    <source>
        <dbReference type="ARBA" id="ARBA00011881"/>
    </source>
</evidence>
<dbReference type="SUPFAM" id="SSF52518">
    <property type="entry name" value="Thiamin diphosphate-binding fold (THDP-binding)"/>
    <property type="match status" value="1"/>
</dbReference>
<evidence type="ECO:0000256" key="7">
    <source>
        <dbReference type="ARBA" id="ARBA00022723"/>
    </source>
</evidence>
<comment type="similarity">
    <text evidence="4">Belongs to the TPP enzyme family.</text>
</comment>
<comment type="cofactor">
    <cofactor evidence="2">
        <name>a metal cation</name>
        <dbReference type="ChEBI" id="CHEBI:25213"/>
    </cofactor>
</comment>
<dbReference type="AlphaFoldDB" id="A0A834TJU6"/>
<feature type="domain" description="Thiamine pyrophosphate enzyme N-terminal TPP-binding" evidence="12">
    <location>
        <begin position="27"/>
        <end position="115"/>
    </location>
</feature>
<comment type="catalytic activity">
    <reaction evidence="1">
        <text>a 2-oxocarboxylate + H(+) = an aldehyde + CO2</text>
        <dbReference type="Rhea" id="RHEA:11628"/>
        <dbReference type="ChEBI" id="CHEBI:15378"/>
        <dbReference type="ChEBI" id="CHEBI:16526"/>
        <dbReference type="ChEBI" id="CHEBI:17478"/>
        <dbReference type="ChEBI" id="CHEBI:35179"/>
        <dbReference type="EC" id="4.1.1.1"/>
    </reaction>
</comment>
<accession>A0A834TJU6</accession>
<dbReference type="GO" id="GO:0004737">
    <property type="term" value="F:pyruvate decarboxylase activity"/>
    <property type="evidence" value="ECO:0007669"/>
    <property type="project" value="UniProtKB-EC"/>
</dbReference>
<keyword evidence="7" id="KW-0479">Metal-binding</keyword>
<dbReference type="Pfam" id="PF02776">
    <property type="entry name" value="TPP_enzyme_N"/>
    <property type="match status" value="1"/>
</dbReference>
<dbReference type="GO" id="GO:0046872">
    <property type="term" value="F:metal ion binding"/>
    <property type="evidence" value="ECO:0007669"/>
    <property type="project" value="UniProtKB-KW"/>
</dbReference>
<gene>
    <name evidence="13" type="ORF">G2W53_021627</name>
</gene>
<keyword evidence="13" id="KW-0670">Pyruvate</keyword>